<proteinExistence type="predicted"/>
<accession>A0AAQ2UUG8</accession>
<name>A0AAQ2UUG8_OENOE</name>
<dbReference type="EMBL" id="LR031358">
    <property type="protein sequence ID" value="VDB99277.1"/>
    <property type="molecule type" value="Genomic_DNA"/>
</dbReference>
<evidence type="ECO:0000313" key="2">
    <source>
        <dbReference type="Proteomes" id="UP000294726"/>
    </source>
</evidence>
<protein>
    <submittedName>
        <fullName evidence="1">Uncharacterized protein</fullName>
    </submittedName>
</protein>
<dbReference type="Proteomes" id="UP000294726">
    <property type="component" value="Chromosome"/>
</dbReference>
<sequence length="44" mass="5232">MQPSDYVRSIKFINVGINNYQSLLSKLKSVFKRRLNIKNRDLFS</sequence>
<gene>
    <name evidence="1" type="ORF">OENI_1848</name>
</gene>
<evidence type="ECO:0000313" key="1">
    <source>
        <dbReference type="EMBL" id="VDB99277.1"/>
    </source>
</evidence>
<organism evidence="1 2">
    <name type="scientific">Oenococcus oeni</name>
    <name type="common">Leuconostoc oenos</name>
    <dbReference type="NCBI Taxonomy" id="1247"/>
    <lineage>
        <taxon>Bacteria</taxon>
        <taxon>Bacillati</taxon>
        <taxon>Bacillota</taxon>
        <taxon>Bacilli</taxon>
        <taxon>Lactobacillales</taxon>
        <taxon>Lactobacillaceae</taxon>
        <taxon>Oenococcus</taxon>
    </lineage>
</organism>
<dbReference type="AlphaFoldDB" id="A0AAQ2UUG8"/>
<reference evidence="1 2" key="1">
    <citation type="submission" date="2018-08" db="EMBL/GenBank/DDBJ databases">
        <authorList>
            <person name="Lorentzen P. G. S. M."/>
        </authorList>
    </citation>
    <scope>NUCLEOTIDE SEQUENCE [LARGE SCALE GENOMIC DNA]</scope>
    <source>
        <strain evidence="1 2">CRBO_1381</strain>
    </source>
</reference>